<sequence>MVEEAIHNHPNVEEQEVEVIQALEQRIERMEQTHEQRLEQRLDQRIEELRTMLGTLNLHADQNVGDGSWAQRVLPHEPPVVQRVPHKI</sequence>
<name>A0A218XMP6_PUNGR</name>
<evidence type="ECO:0000313" key="2">
    <source>
        <dbReference type="EMBL" id="OWM86525.1"/>
    </source>
</evidence>
<keyword evidence="1" id="KW-0175">Coiled coil</keyword>
<dbReference type="AlphaFoldDB" id="A0A218XMP6"/>
<reference evidence="3" key="1">
    <citation type="journal article" date="2017" name="Plant J.">
        <title>The pomegranate (Punica granatum L.) genome and the genomics of punicalagin biosynthesis.</title>
        <authorList>
            <person name="Qin G."/>
            <person name="Xu C."/>
            <person name="Ming R."/>
            <person name="Tang H."/>
            <person name="Guyot R."/>
            <person name="Kramer E.M."/>
            <person name="Hu Y."/>
            <person name="Yi X."/>
            <person name="Qi Y."/>
            <person name="Xu X."/>
            <person name="Gao Z."/>
            <person name="Pan H."/>
            <person name="Jian J."/>
            <person name="Tian Y."/>
            <person name="Yue Z."/>
            <person name="Xu Y."/>
        </authorList>
    </citation>
    <scope>NUCLEOTIDE SEQUENCE [LARGE SCALE GENOMIC DNA]</scope>
    <source>
        <strain evidence="3">cv. Dabenzi</strain>
    </source>
</reference>
<proteinExistence type="predicted"/>
<feature type="coiled-coil region" evidence="1">
    <location>
        <begin position="13"/>
        <end position="40"/>
    </location>
</feature>
<evidence type="ECO:0000313" key="3">
    <source>
        <dbReference type="Proteomes" id="UP000197138"/>
    </source>
</evidence>
<comment type="caution">
    <text evidence="2">The sequence shown here is derived from an EMBL/GenBank/DDBJ whole genome shotgun (WGS) entry which is preliminary data.</text>
</comment>
<accession>A0A218XMP6</accession>
<dbReference type="EMBL" id="MTKT01001082">
    <property type="protein sequence ID" value="OWM86525.1"/>
    <property type="molecule type" value="Genomic_DNA"/>
</dbReference>
<gene>
    <name evidence="2" type="ORF">CDL15_Pgr026417</name>
</gene>
<organism evidence="2 3">
    <name type="scientific">Punica granatum</name>
    <name type="common">Pomegranate</name>
    <dbReference type="NCBI Taxonomy" id="22663"/>
    <lineage>
        <taxon>Eukaryota</taxon>
        <taxon>Viridiplantae</taxon>
        <taxon>Streptophyta</taxon>
        <taxon>Embryophyta</taxon>
        <taxon>Tracheophyta</taxon>
        <taxon>Spermatophyta</taxon>
        <taxon>Magnoliopsida</taxon>
        <taxon>eudicotyledons</taxon>
        <taxon>Gunneridae</taxon>
        <taxon>Pentapetalae</taxon>
        <taxon>rosids</taxon>
        <taxon>malvids</taxon>
        <taxon>Myrtales</taxon>
        <taxon>Lythraceae</taxon>
        <taxon>Punica</taxon>
    </lineage>
</organism>
<dbReference type="Proteomes" id="UP000197138">
    <property type="component" value="Unassembled WGS sequence"/>
</dbReference>
<evidence type="ECO:0000256" key="1">
    <source>
        <dbReference type="SAM" id="Coils"/>
    </source>
</evidence>
<protein>
    <submittedName>
        <fullName evidence="2">Uncharacterized protein</fullName>
    </submittedName>
</protein>